<accession>A0ABV7I2A1</accession>
<organism evidence="2 3">
    <name type="scientific">Ciceribacter thiooxidans</name>
    <dbReference type="NCBI Taxonomy" id="1969821"/>
    <lineage>
        <taxon>Bacteria</taxon>
        <taxon>Pseudomonadati</taxon>
        <taxon>Pseudomonadota</taxon>
        <taxon>Alphaproteobacteria</taxon>
        <taxon>Hyphomicrobiales</taxon>
        <taxon>Rhizobiaceae</taxon>
        <taxon>Ciceribacter</taxon>
    </lineage>
</organism>
<evidence type="ECO:0000313" key="3">
    <source>
        <dbReference type="Proteomes" id="UP001595647"/>
    </source>
</evidence>
<keyword evidence="3" id="KW-1185">Reference proteome</keyword>
<evidence type="ECO:0000256" key="1">
    <source>
        <dbReference type="SAM" id="MobiDB-lite"/>
    </source>
</evidence>
<feature type="region of interest" description="Disordered" evidence="1">
    <location>
        <begin position="43"/>
        <end position="92"/>
    </location>
</feature>
<proteinExistence type="predicted"/>
<evidence type="ECO:0000313" key="2">
    <source>
        <dbReference type="EMBL" id="MFC3162442.1"/>
    </source>
</evidence>
<feature type="compositionally biased region" description="Low complexity" evidence="1">
    <location>
        <begin position="57"/>
        <end position="72"/>
    </location>
</feature>
<protein>
    <submittedName>
        <fullName evidence="2">Uncharacterized protein</fullName>
    </submittedName>
</protein>
<sequence>MEEMTTYTRRENARRAGVAAGVPAERIKITVHKDKGEVRFGWKEKEPDSADTGWLQRRPGATATIPATAPETRTTRQRSESSTPKRPKAGGKCAAVWDHLDVNPTATVKELREVATAQRWNVNNAVCEFYAWRKFTASKA</sequence>
<dbReference type="Proteomes" id="UP001595647">
    <property type="component" value="Unassembled WGS sequence"/>
</dbReference>
<name>A0ABV7I2A1_9HYPH</name>
<gene>
    <name evidence="2" type="ORF">ACFOHV_04005</name>
</gene>
<feature type="region of interest" description="Disordered" evidence="1">
    <location>
        <begin position="1"/>
        <end position="20"/>
    </location>
</feature>
<reference evidence="3" key="1">
    <citation type="journal article" date="2019" name="Int. J. Syst. Evol. Microbiol.">
        <title>The Global Catalogue of Microorganisms (GCM) 10K type strain sequencing project: providing services to taxonomists for standard genome sequencing and annotation.</title>
        <authorList>
            <consortium name="The Broad Institute Genomics Platform"/>
            <consortium name="The Broad Institute Genome Sequencing Center for Infectious Disease"/>
            <person name="Wu L."/>
            <person name="Ma J."/>
        </authorList>
    </citation>
    <scope>NUCLEOTIDE SEQUENCE [LARGE SCALE GENOMIC DNA]</scope>
    <source>
        <strain evidence="3">KCTC 52231</strain>
    </source>
</reference>
<dbReference type="EMBL" id="JBHRTG010000004">
    <property type="protein sequence ID" value="MFC3162442.1"/>
    <property type="molecule type" value="Genomic_DNA"/>
</dbReference>
<comment type="caution">
    <text evidence="2">The sequence shown here is derived from an EMBL/GenBank/DDBJ whole genome shotgun (WGS) entry which is preliminary data.</text>
</comment>
<dbReference type="RefSeq" id="WP_210297097.1">
    <property type="nucleotide sequence ID" value="NZ_CP059896.1"/>
</dbReference>